<dbReference type="Pfam" id="PF16983">
    <property type="entry name" value="MFS_MOT1"/>
    <property type="match status" value="2"/>
</dbReference>
<reference evidence="3" key="1">
    <citation type="journal article" date="2015" name="Microbiology">
        <title>Genome of Methanoregula boonei 6A8 reveals adaptations to oligotrophic peatland environments.</title>
        <authorList>
            <person name="Braeuer S."/>
            <person name="Cadillo-Quiroz H."/>
            <person name="Kyrpides N."/>
            <person name="Woyke T."/>
            <person name="Goodwin L."/>
            <person name="Detter C."/>
            <person name="Podell S."/>
            <person name="Yavitt J.B."/>
            <person name="Zinder S.H."/>
        </authorList>
    </citation>
    <scope>NUCLEOTIDE SEQUENCE [LARGE SCALE GENOMIC DNA]</scope>
    <source>
        <strain evidence="3">DSM 21154 / JCM 14090 / 6A8</strain>
    </source>
</reference>
<dbReference type="eggNOG" id="arCOG02806">
    <property type="taxonomic scope" value="Archaea"/>
</dbReference>
<organism evidence="2 3">
    <name type="scientific">Methanoregula boonei (strain DSM 21154 / JCM 14090 / 6A8)</name>
    <dbReference type="NCBI Taxonomy" id="456442"/>
    <lineage>
        <taxon>Archaea</taxon>
        <taxon>Methanobacteriati</taxon>
        <taxon>Methanobacteriota</taxon>
        <taxon>Stenosarchaea group</taxon>
        <taxon>Methanomicrobia</taxon>
        <taxon>Methanomicrobiales</taxon>
        <taxon>Methanoregulaceae</taxon>
        <taxon>Methanoregula</taxon>
    </lineage>
</organism>
<feature type="transmembrane region" description="Helical" evidence="1">
    <location>
        <begin position="302"/>
        <end position="320"/>
    </location>
</feature>
<feature type="transmembrane region" description="Helical" evidence="1">
    <location>
        <begin position="210"/>
        <end position="229"/>
    </location>
</feature>
<keyword evidence="1" id="KW-0472">Membrane</keyword>
<sequence length="379" mass="40354">MTGEDIVPLRFTLSEFAGSLGDFGTIIPLILAIALVSDVNPRYILLFFGIWFILTGLYYRLPIPLEPMKAIAVIVIAGGIGSTEIAAAGLILGVLFLLLGYGRSFEVIGKWVPESVVRGIQLGLALLLFKASLDFVIKDSFFFVLGIAVIVIFVLLVRYRNVPDLSSICVIAVGVIGGILLHGIPPISLIPPPQLVIPPLSDFPSALSTLVLPQIVLTIANAILATSLLTKDLFGKDVPPKKFSTSIGLMNIVSVPFGGFPMCHGAGGLAGQYRYGARTGGASIIAGVIFIVLALFFTSPQVLSIVAVGVLGALLIFVGIEMCRYSLKTDSLLVTCLIGVLALLLSMTVAFIIGLVIAYILIQLKRQREKKEPAKPIPE</sequence>
<dbReference type="PANTHER" id="PTHR31970">
    <property type="match status" value="1"/>
</dbReference>
<dbReference type="KEGG" id="mbn:Mboo_2150"/>
<keyword evidence="1" id="KW-0812">Transmembrane</keyword>
<dbReference type="Proteomes" id="UP000002408">
    <property type="component" value="Chromosome"/>
</dbReference>
<gene>
    <name evidence="2" type="ordered locus">Mboo_2150</name>
</gene>
<feature type="transmembrane region" description="Helical" evidence="1">
    <location>
        <begin position="275"/>
        <end position="297"/>
    </location>
</feature>
<accession>A7IAA3</accession>
<dbReference type="EMBL" id="CP000780">
    <property type="protein sequence ID" value="ABS56664.1"/>
    <property type="molecule type" value="Genomic_DNA"/>
</dbReference>
<dbReference type="HOGENOM" id="CLU_032158_1_0_2"/>
<feature type="transmembrane region" description="Helical" evidence="1">
    <location>
        <begin position="249"/>
        <end position="269"/>
    </location>
</feature>
<dbReference type="InterPro" id="IPR031563">
    <property type="entry name" value="MOT1/MOT2"/>
</dbReference>
<evidence type="ECO:0000256" key="1">
    <source>
        <dbReference type="SAM" id="Phobius"/>
    </source>
</evidence>
<feature type="transmembrane region" description="Helical" evidence="1">
    <location>
        <begin position="169"/>
        <end position="190"/>
    </location>
</feature>
<keyword evidence="3" id="KW-1185">Reference proteome</keyword>
<feature type="transmembrane region" description="Helical" evidence="1">
    <location>
        <begin position="71"/>
        <end position="99"/>
    </location>
</feature>
<feature type="transmembrane region" description="Helical" evidence="1">
    <location>
        <begin position="43"/>
        <end position="59"/>
    </location>
</feature>
<name>A7IAA3_METB6</name>
<dbReference type="AlphaFoldDB" id="A7IAA3"/>
<feature type="transmembrane region" description="Helical" evidence="1">
    <location>
        <begin position="111"/>
        <end position="129"/>
    </location>
</feature>
<dbReference type="OrthoDB" id="117479at2157"/>
<dbReference type="RefSeq" id="WP_012107722.1">
    <property type="nucleotide sequence ID" value="NC_009712.1"/>
</dbReference>
<feature type="transmembrane region" description="Helical" evidence="1">
    <location>
        <begin position="141"/>
        <end position="157"/>
    </location>
</feature>
<protein>
    <submittedName>
        <fullName evidence="2">Sulphate transporter</fullName>
    </submittedName>
</protein>
<proteinExistence type="predicted"/>
<feature type="transmembrane region" description="Helical" evidence="1">
    <location>
        <begin position="332"/>
        <end position="362"/>
    </location>
</feature>
<dbReference type="PANTHER" id="PTHR31970:SF9">
    <property type="entry name" value="MOLYBDATE TRANSPORTER 2"/>
    <property type="match status" value="1"/>
</dbReference>
<evidence type="ECO:0000313" key="3">
    <source>
        <dbReference type="Proteomes" id="UP000002408"/>
    </source>
</evidence>
<feature type="transmembrane region" description="Helical" evidence="1">
    <location>
        <begin position="16"/>
        <end position="36"/>
    </location>
</feature>
<evidence type="ECO:0000313" key="2">
    <source>
        <dbReference type="EMBL" id="ABS56664.1"/>
    </source>
</evidence>
<dbReference type="GeneID" id="5410126"/>
<dbReference type="GO" id="GO:0015098">
    <property type="term" value="F:molybdate ion transmembrane transporter activity"/>
    <property type="evidence" value="ECO:0007669"/>
    <property type="project" value="InterPro"/>
</dbReference>
<dbReference type="STRING" id="456442.Mboo_2150"/>
<keyword evidence="1" id="KW-1133">Transmembrane helix</keyword>